<dbReference type="AlphaFoldDB" id="G7Z9H5"/>
<reference evidence="3" key="1">
    <citation type="journal article" date="2011" name="PLoS Genet.">
        <title>Azospirillum genomes reveal transition of bacteria from aquatic to terrestrial environments.</title>
        <authorList>
            <person name="Wisniewski-Dye F."/>
            <person name="Borziak K."/>
            <person name="Khalsa-Moyers G."/>
            <person name="Alexandre G."/>
            <person name="Sukharnikov L.O."/>
            <person name="Wuichet K."/>
            <person name="Hurst G.B."/>
            <person name="McDonald W.H."/>
            <person name="Robertson J.S."/>
            <person name="Barbe V."/>
            <person name="Calteau A."/>
            <person name="Rouy Z."/>
            <person name="Mangenot S."/>
            <person name="Prigent-Combaret C."/>
            <person name="Normand P."/>
            <person name="Boyer M."/>
            <person name="Siguier P."/>
            <person name="Dessaux Y."/>
            <person name="Elmerich C."/>
            <person name="Condemine G."/>
            <person name="Krishnen G."/>
            <person name="Kennedy I."/>
            <person name="Paterson A.H."/>
            <person name="Gonzalez V."/>
            <person name="Mavingui P."/>
            <person name="Zhulin I.B."/>
        </authorList>
    </citation>
    <scope>NUCLEOTIDE SEQUENCE [LARGE SCALE GENOMIC DNA]</scope>
    <source>
        <strain evidence="3">4B</strain>
    </source>
</reference>
<proteinExistence type="predicted"/>
<evidence type="ECO:0000313" key="3">
    <source>
        <dbReference type="Proteomes" id="UP000005667"/>
    </source>
</evidence>
<sequence>MKKFSPILLTVFIQVLAGVTIVALLNMLDPGLFAPLMDEKINGRSLRFALEDLRFGLGVVTVSSVGTAILASLVWLLCALFKSVHHPKDVPTLSPFWVFNTLFFMIVTAGIVYYEIDQLFYAMRTSYTTHIVLMALVLFLLFYYLATFLATRPTMRPSVLFRNRLFMRRQS</sequence>
<keyword evidence="1" id="KW-1133">Transmembrane helix</keyword>
<accession>G7Z9H5</accession>
<keyword evidence="1" id="KW-0472">Membrane</keyword>
<name>G7Z9H5_AZOL4</name>
<feature type="transmembrane region" description="Helical" evidence="1">
    <location>
        <begin position="55"/>
        <end position="81"/>
    </location>
</feature>
<gene>
    <name evidence="2" type="ordered locus">AZOLI_0720</name>
</gene>
<evidence type="ECO:0000256" key="1">
    <source>
        <dbReference type="SAM" id="Phobius"/>
    </source>
</evidence>
<evidence type="ECO:0000313" key="2">
    <source>
        <dbReference type="EMBL" id="CBS86079.1"/>
    </source>
</evidence>
<organism evidence="2 3">
    <name type="scientific">Azospirillum lipoferum (strain 4B)</name>
    <dbReference type="NCBI Taxonomy" id="862719"/>
    <lineage>
        <taxon>Bacteria</taxon>
        <taxon>Pseudomonadati</taxon>
        <taxon>Pseudomonadota</taxon>
        <taxon>Alphaproteobacteria</taxon>
        <taxon>Rhodospirillales</taxon>
        <taxon>Azospirillaceae</taxon>
        <taxon>Azospirillum</taxon>
    </lineage>
</organism>
<dbReference type="KEGG" id="ali:AZOLI_0720"/>
<feature type="transmembrane region" description="Helical" evidence="1">
    <location>
        <begin position="126"/>
        <end position="146"/>
    </location>
</feature>
<keyword evidence="1" id="KW-0812">Transmembrane</keyword>
<dbReference type="STRING" id="862719.AZOLI_0720"/>
<dbReference type="RefSeq" id="WP_014247120.1">
    <property type="nucleotide sequence ID" value="NC_016622.1"/>
</dbReference>
<dbReference type="Proteomes" id="UP000005667">
    <property type="component" value="Chromosome"/>
</dbReference>
<dbReference type="EMBL" id="FQ311868">
    <property type="protein sequence ID" value="CBS86079.1"/>
    <property type="molecule type" value="Genomic_DNA"/>
</dbReference>
<protein>
    <submittedName>
        <fullName evidence="2">Uncharacterized protein</fullName>
    </submittedName>
</protein>
<keyword evidence="3" id="KW-1185">Reference proteome</keyword>
<feature type="transmembrane region" description="Helical" evidence="1">
    <location>
        <begin position="93"/>
        <end position="114"/>
    </location>
</feature>
<feature type="transmembrane region" description="Helical" evidence="1">
    <location>
        <begin position="7"/>
        <end position="28"/>
    </location>
</feature>
<dbReference type="HOGENOM" id="CLU_1559816_0_0_5"/>